<dbReference type="SUPFAM" id="SSF48264">
    <property type="entry name" value="Cytochrome P450"/>
    <property type="match status" value="1"/>
</dbReference>
<dbReference type="GO" id="GO:0020037">
    <property type="term" value="F:heme binding"/>
    <property type="evidence" value="ECO:0007669"/>
    <property type="project" value="InterPro"/>
</dbReference>
<evidence type="ECO:0000313" key="2">
    <source>
        <dbReference type="Proteomes" id="UP000054018"/>
    </source>
</evidence>
<feature type="non-terminal residue" evidence="1">
    <location>
        <position position="1"/>
    </location>
</feature>
<reference evidence="2" key="2">
    <citation type="submission" date="2015-01" db="EMBL/GenBank/DDBJ databases">
        <title>Evolutionary Origins and Diversification of the Mycorrhizal Mutualists.</title>
        <authorList>
            <consortium name="DOE Joint Genome Institute"/>
            <consortium name="Mycorrhizal Genomics Consortium"/>
            <person name="Kohler A."/>
            <person name="Kuo A."/>
            <person name="Nagy L.G."/>
            <person name="Floudas D."/>
            <person name="Copeland A."/>
            <person name="Barry K.W."/>
            <person name="Cichocki N."/>
            <person name="Veneault-Fourrey C."/>
            <person name="LaButti K."/>
            <person name="Lindquist E.A."/>
            <person name="Lipzen A."/>
            <person name="Lundell T."/>
            <person name="Morin E."/>
            <person name="Murat C."/>
            <person name="Riley R."/>
            <person name="Ohm R."/>
            <person name="Sun H."/>
            <person name="Tunlid A."/>
            <person name="Henrissat B."/>
            <person name="Grigoriev I.V."/>
            <person name="Hibbett D.S."/>
            <person name="Martin F."/>
        </authorList>
    </citation>
    <scope>NUCLEOTIDE SEQUENCE [LARGE SCALE GENOMIC DNA]</scope>
    <source>
        <strain evidence="2">441</strain>
    </source>
</reference>
<dbReference type="HOGENOM" id="CLU_2312874_0_0_1"/>
<name>A0A0C9YEM3_9AGAM</name>
<organism evidence="1 2">
    <name type="scientific">Pisolithus microcarpus 441</name>
    <dbReference type="NCBI Taxonomy" id="765257"/>
    <lineage>
        <taxon>Eukaryota</taxon>
        <taxon>Fungi</taxon>
        <taxon>Dikarya</taxon>
        <taxon>Basidiomycota</taxon>
        <taxon>Agaricomycotina</taxon>
        <taxon>Agaricomycetes</taxon>
        <taxon>Agaricomycetidae</taxon>
        <taxon>Boletales</taxon>
        <taxon>Sclerodermatineae</taxon>
        <taxon>Pisolithaceae</taxon>
        <taxon>Pisolithus</taxon>
    </lineage>
</organism>
<sequence>IVDFPYFSTHAVVQEVHHLHPSVPELIRKAAEDDVVRLSDPVQTKSGEIVDSIVIECGTILSAPISCINYSDAIWGMDARAFKSKRWLEGTITCSRLVMV</sequence>
<dbReference type="OrthoDB" id="1470350at2759"/>
<dbReference type="GO" id="GO:0005506">
    <property type="term" value="F:iron ion binding"/>
    <property type="evidence" value="ECO:0007669"/>
    <property type="project" value="InterPro"/>
</dbReference>
<dbReference type="EMBL" id="KN833727">
    <property type="protein sequence ID" value="KIK23320.1"/>
    <property type="molecule type" value="Genomic_DNA"/>
</dbReference>
<protein>
    <submittedName>
        <fullName evidence="1">Uncharacterized protein</fullName>
    </submittedName>
</protein>
<evidence type="ECO:0000313" key="1">
    <source>
        <dbReference type="EMBL" id="KIK23320.1"/>
    </source>
</evidence>
<dbReference type="Proteomes" id="UP000054018">
    <property type="component" value="Unassembled WGS sequence"/>
</dbReference>
<dbReference type="AlphaFoldDB" id="A0A0C9YEM3"/>
<proteinExistence type="predicted"/>
<dbReference type="STRING" id="765257.A0A0C9YEM3"/>
<accession>A0A0C9YEM3</accession>
<dbReference type="Gene3D" id="1.10.630.10">
    <property type="entry name" value="Cytochrome P450"/>
    <property type="match status" value="1"/>
</dbReference>
<keyword evidence="2" id="KW-1185">Reference proteome</keyword>
<dbReference type="InterPro" id="IPR036396">
    <property type="entry name" value="Cyt_P450_sf"/>
</dbReference>
<dbReference type="GO" id="GO:0004497">
    <property type="term" value="F:monooxygenase activity"/>
    <property type="evidence" value="ECO:0007669"/>
    <property type="project" value="InterPro"/>
</dbReference>
<reference evidence="1 2" key="1">
    <citation type="submission" date="2014-04" db="EMBL/GenBank/DDBJ databases">
        <authorList>
            <consortium name="DOE Joint Genome Institute"/>
            <person name="Kuo A."/>
            <person name="Kohler A."/>
            <person name="Costa M.D."/>
            <person name="Nagy L.G."/>
            <person name="Floudas D."/>
            <person name="Copeland A."/>
            <person name="Barry K.W."/>
            <person name="Cichocki N."/>
            <person name="Veneault-Fourrey C."/>
            <person name="LaButti K."/>
            <person name="Lindquist E.A."/>
            <person name="Lipzen A."/>
            <person name="Lundell T."/>
            <person name="Morin E."/>
            <person name="Murat C."/>
            <person name="Sun H."/>
            <person name="Tunlid A."/>
            <person name="Henrissat B."/>
            <person name="Grigoriev I.V."/>
            <person name="Hibbett D.S."/>
            <person name="Martin F."/>
            <person name="Nordberg H.P."/>
            <person name="Cantor M.N."/>
            <person name="Hua S.X."/>
        </authorList>
    </citation>
    <scope>NUCLEOTIDE SEQUENCE [LARGE SCALE GENOMIC DNA]</scope>
    <source>
        <strain evidence="1 2">441</strain>
    </source>
</reference>
<gene>
    <name evidence="1" type="ORF">PISMIDRAFT_100577</name>
</gene>
<dbReference type="GO" id="GO:0016705">
    <property type="term" value="F:oxidoreductase activity, acting on paired donors, with incorporation or reduction of molecular oxygen"/>
    <property type="evidence" value="ECO:0007669"/>
    <property type="project" value="InterPro"/>
</dbReference>